<dbReference type="GO" id="GO:0003713">
    <property type="term" value="F:transcription coactivator activity"/>
    <property type="evidence" value="ECO:0007669"/>
    <property type="project" value="TreeGrafter"/>
</dbReference>
<dbReference type="Pfam" id="PF02291">
    <property type="entry name" value="TFIID-31kDa"/>
    <property type="match status" value="1"/>
</dbReference>
<reference evidence="7" key="1">
    <citation type="journal article" date="2020" name="Stud. Mycol.">
        <title>101 Dothideomycetes genomes: a test case for predicting lifestyles and emergence of pathogens.</title>
        <authorList>
            <person name="Haridas S."/>
            <person name="Albert R."/>
            <person name="Binder M."/>
            <person name="Bloem J."/>
            <person name="Labutti K."/>
            <person name="Salamov A."/>
            <person name="Andreopoulos B."/>
            <person name="Baker S."/>
            <person name="Barry K."/>
            <person name="Bills G."/>
            <person name="Bluhm B."/>
            <person name="Cannon C."/>
            <person name="Castanera R."/>
            <person name="Culley D."/>
            <person name="Daum C."/>
            <person name="Ezra D."/>
            <person name="Gonzalez J."/>
            <person name="Henrissat B."/>
            <person name="Kuo A."/>
            <person name="Liang C."/>
            <person name="Lipzen A."/>
            <person name="Lutzoni F."/>
            <person name="Magnuson J."/>
            <person name="Mondo S."/>
            <person name="Nolan M."/>
            <person name="Ohm R."/>
            <person name="Pangilinan J."/>
            <person name="Park H.-J."/>
            <person name="Ramirez L."/>
            <person name="Alfaro M."/>
            <person name="Sun H."/>
            <person name="Tritt A."/>
            <person name="Yoshinaga Y."/>
            <person name="Zwiers L.-H."/>
            <person name="Turgeon B."/>
            <person name="Goodwin S."/>
            <person name="Spatafora J."/>
            <person name="Crous P."/>
            <person name="Grigoriev I."/>
        </authorList>
    </citation>
    <scope>NUCLEOTIDE SEQUENCE</scope>
    <source>
        <strain evidence="7">CBS 116435</strain>
    </source>
</reference>
<evidence type="ECO:0000256" key="4">
    <source>
        <dbReference type="ARBA" id="ARBA00023163"/>
    </source>
</evidence>
<proteinExistence type="inferred from homology"/>
<organism evidence="7 8">
    <name type="scientific">Polychaeton citri CBS 116435</name>
    <dbReference type="NCBI Taxonomy" id="1314669"/>
    <lineage>
        <taxon>Eukaryota</taxon>
        <taxon>Fungi</taxon>
        <taxon>Dikarya</taxon>
        <taxon>Ascomycota</taxon>
        <taxon>Pezizomycotina</taxon>
        <taxon>Dothideomycetes</taxon>
        <taxon>Dothideomycetidae</taxon>
        <taxon>Capnodiales</taxon>
        <taxon>Capnodiaceae</taxon>
        <taxon>Polychaeton</taxon>
    </lineage>
</organism>
<evidence type="ECO:0000313" key="7">
    <source>
        <dbReference type="EMBL" id="KAF2719830.1"/>
    </source>
</evidence>
<feature type="compositionally biased region" description="Low complexity" evidence="6">
    <location>
        <begin position="15"/>
        <end position="33"/>
    </location>
</feature>
<dbReference type="GO" id="GO:0016251">
    <property type="term" value="F:RNA polymerase II general transcription initiation factor activity"/>
    <property type="evidence" value="ECO:0007669"/>
    <property type="project" value="TreeGrafter"/>
</dbReference>
<dbReference type="Proteomes" id="UP000799441">
    <property type="component" value="Unassembled WGS sequence"/>
</dbReference>
<comment type="similarity">
    <text evidence="2">Belongs to the TAF9 family.</text>
</comment>
<feature type="compositionally biased region" description="Acidic residues" evidence="6">
    <location>
        <begin position="199"/>
        <end position="211"/>
    </location>
</feature>
<keyword evidence="4" id="KW-0804">Transcription</keyword>
<keyword evidence="5" id="KW-0539">Nucleus</keyword>
<feature type="compositionally biased region" description="Polar residues" evidence="6">
    <location>
        <begin position="44"/>
        <end position="54"/>
    </location>
</feature>
<dbReference type="InterPro" id="IPR009072">
    <property type="entry name" value="Histone-fold"/>
</dbReference>
<dbReference type="CDD" id="cd07979">
    <property type="entry name" value="HFD_TAF9"/>
    <property type="match status" value="1"/>
</dbReference>
<feature type="compositionally biased region" description="Pro residues" evidence="6">
    <location>
        <begin position="1"/>
        <end position="10"/>
    </location>
</feature>
<comment type="subcellular location">
    <subcellularLocation>
        <location evidence="1">Nucleus</location>
    </subcellularLocation>
</comment>
<dbReference type="GO" id="GO:0005669">
    <property type="term" value="C:transcription factor TFIID complex"/>
    <property type="evidence" value="ECO:0007669"/>
    <property type="project" value="TreeGrafter"/>
</dbReference>
<evidence type="ECO:0000313" key="8">
    <source>
        <dbReference type="Proteomes" id="UP000799441"/>
    </source>
</evidence>
<keyword evidence="8" id="KW-1185">Reference proteome</keyword>
<comment type="caution">
    <text evidence="7">The sequence shown here is derived from an EMBL/GenBank/DDBJ whole genome shotgun (WGS) entry which is preliminary data.</text>
</comment>
<dbReference type="GO" id="GO:0051123">
    <property type="term" value="P:RNA polymerase II preinitiation complex assembly"/>
    <property type="evidence" value="ECO:0007669"/>
    <property type="project" value="TreeGrafter"/>
</dbReference>
<dbReference type="OrthoDB" id="341924at2759"/>
<keyword evidence="3" id="KW-0805">Transcription regulation</keyword>
<evidence type="ECO:0000256" key="3">
    <source>
        <dbReference type="ARBA" id="ARBA00023015"/>
    </source>
</evidence>
<gene>
    <name evidence="7" type="ORF">K431DRAFT_286316</name>
</gene>
<feature type="region of interest" description="Disordered" evidence="6">
    <location>
        <begin position="195"/>
        <end position="267"/>
    </location>
</feature>
<dbReference type="InterPro" id="IPR051431">
    <property type="entry name" value="TFIID_subunit_9"/>
</dbReference>
<dbReference type="GO" id="GO:0000124">
    <property type="term" value="C:SAGA complex"/>
    <property type="evidence" value="ECO:0007669"/>
    <property type="project" value="TreeGrafter"/>
</dbReference>
<feature type="compositionally biased region" description="Acidic residues" evidence="6">
    <location>
        <begin position="220"/>
        <end position="231"/>
    </location>
</feature>
<dbReference type="InterPro" id="IPR003162">
    <property type="entry name" value="TFIID-31"/>
</dbReference>
<accession>A0A9P4Q5E0</accession>
<dbReference type="GO" id="GO:0046982">
    <property type="term" value="F:protein heterodimerization activity"/>
    <property type="evidence" value="ECO:0007669"/>
    <property type="project" value="InterPro"/>
</dbReference>
<dbReference type="SUPFAM" id="SSF47113">
    <property type="entry name" value="Histone-fold"/>
    <property type="match status" value="1"/>
</dbReference>
<dbReference type="AlphaFoldDB" id="A0A9P4Q5E0"/>
<evidence type="ECO:0000256" key="2">
    <source>
        <dbReference type="ARBA" id="ARBA00007646"/>
    </source>
</evidence>
<dbReference type="PANTHER" id="PTHR48068">
    <property type="entry name" value="TAF9 RNA POLYMERASE II, TATA BOX-BINDING PROTEIN (TBP)-ASSOCIATED FACTOR"/>
    <property type="match status" value="1"/>
</dbReference>
<sequence>MASPSTPPVSDPANQPQQPSQPSSQQQPQPSQPATLPTDPEVPLTSTQDDATSTRPKDARILEIVLSSFGVQAYQERVPLQLMDFAYRYTSSVLSDALRLSAEGYSASTQNEREKRRAAANAVEEGDRITVTALRQAIASRQGYVFQGALPKEFLLGEAAERNKVALPRVSERRGYGVLLPEEKYCLTGTGWGVRDEWSSDEEEDEEEEEAGVGAVNGVGDEEGGEKEDADMGGIDDAGDEDDEEGGGKMEDVFGEENGGDAEMGDA</sequence>
<name>A0A9P4Q5E0_9PEZI</name>
<feature type="region of interest" description="Disordered" evidence="6">
    <location>
        <begin position="1"/>
        <end position="56"/>
    </location>
</feature>
<evidence type="ECO:0000256" key="1">
    <source>
        <dbReference type="ARBA" id="ARBA00004123"/>
    </source>
</evidence>
<feature type="compositionally biased region" description="Acidic residues" evidence="6">
    <location>
        <begin position="253"/>
        <end position="267"/>
    </location>
</feature>
<dbReference type="EMBL" id="MU003806">
    <property type="protein sequence ID" value="KAF2719830.1"/>
    <property type="molecule type" value="Genomic_DNA"/>
</dbReference>
<dbReference type="FunFam" id="1.10.20.10:FF:000069">
    <property type="entry name" value="Transcription initiation factor TFIID subunit"/>
    <property type="match status" value="1"/>
</dbReference>
<evidence type="ECO:0000256" key="6">
    <source>
        <dbReference type="SAM" id="MobiDB-lite"/>
    </source>
</evidence>
<protein>
    <submittedName>
        <fullName evidence="7">TFIID-31kDa-domain-containing protein</fullName>
    </submittedName>
</protein>
<dbReference type="PANTHER" id="PTHR48068:SF4">
    <property type="entry name" value="TATA-BOX BINDING PROTEIN ASSOCIATED FACTOR 9"/>
    <property type="match status" value="1"/>
</dbReference>
<evidence type="ECO:0000256" key="5">
    <source>
        <dbReference type="ARBA" id="ARBA00023242"/>
    </source>
</evidence>
<dbReference type="Gene3D" id="1.10.20.10">
    <property type="entry name" value="Histone, subunit A"/>
    <property type="match status" value="1"/>
</dbReference>